<keyword evidence="2" id="KW-1185">Reference proteome</keyword>
<dbReference type="Pfam" id="PF14128">
    <property type="entry name" value="DUF4295"/>
    <property type="match status" value="1"/>
</dbReference>
<evidence type="ECO:0000313" key="1">
    <source>
        <dbReference type="EMBL" id="SCM56580.1"/>
    </source>
</evidence>
<gene>
    <name evidence="1" type="ORF">ING2E5A_0948</name>
</gene>
<dbReference type="Proteomes" id="UP000178485">
    <property type="component" value="Chromosome i"/>
</dbReference>
<evidence type="ECO:0008006" key="3">
    <source>
        <dbReference type="Google" id="ProtNLM"/>
    </source>
</evidence>
<dbReference type="KEGG" id="pmuc:ING2E5A_0948"/>
<accession>A0A1G4G5K3</accession>
<dbReference type="EMBL" id="LT608328">
    <property type="protein sequence ID" value="SCM56580.1"/>
    <property type="molecule type" value="Genomic_DNA"/>
</dbReference>
<protein>
    <recommendedName>
        <fullName evidence="3">DUF4295 domain-containing protein</fullName>
    </recommendedName>
</protein>
<proteinExistence type="predicted"/>
<evidence type="ECO:0000313" key="2">
    <source>
        <dbReference type="Proteomes" id="UP000178485"/>
    </source>
</evidence>
<reference evidence="1 2" key="1">
    <citation type="submission" date="2016-08" db="EMBL/GenBank/DDBJ databases">
        <authorList>
            <person name="Seilhamer J.J."/>
        </authorList>
    </citation>
    <scope>NUCLEOTIDE SEQUENCE [LARGE SCALE GENOMIC DNA]</scope>
    <source>
        <strain evidence="1">ING2-E5A</strain>
    </source>
</reference>
<sequence>MAKKAVAGFRDKTSTTGRSHTKVIKMVKSEKTGAYCFKEEMVLNDQVQDFFKK</sequence>
<dbReference type="InterPro" id="IPR025379">
    <property type="entry name" value="DUF4295"/>
</dbReference>
<dbReference type="RefSeq" id="WP_083373189.1">
    <property type="nucleotide sequence ID" value="NZ_DUQN01000072.1"/>
</dbReference>
<dbReference type="AlphaFoldDB" id="A0A1G4G5K3"/>
<name>A0A1G4G5K3_9BACT</name>
<organism evidence="1 2">
    <name type="scientific">Petrimonas mucosa</name>
    <dbReference type="NCBI Taxonomy" id="1642646"/>
    <lineage>
        <taxon>Bacteria</taxon>
        <taxon>Pseudomonadati</taxon>
        <taxon>Bacteroidota</taxon>
        <taxon>Bacteroidia</taxon>
        <taxon>Bacteroidales</taxon>
        <taxon>Dysgonomonadaceae</taxon>
        <taxon>Petrimonas</taxon>
    </lineage>
</organism>
<dbReference type="STRING" id="1642646.ING2E5A_0948"/>